<protein>
    <submittedName>
        <fullName evidence="2">Phosphoprotein</fullName>
    </submittedName>
</protein>
<evidence type="ECO:0000313" key="2">
    <source>
        <dbReference type="EMBL" id="DBA13204.1"/>
    </source>
</evidence>
<evidence type="ECO:0000256" key="1">
    <source>
        <dbReference type="SAM" id="MobiDB-lite"/>
    </source>
</evidence>
<name>A0AA48P909_9MONO</name>
<proteinExistence type="predicted"/>
<reference evidence="2" key="1">
    <citation type="journal article" date="2023" name="bioRxiv">
        <title>Diving Deep into Fish Bornaviruses: Uncovering Hidden Diversity and Transcriptional Strategies through Comprehensive Data Mining.</title>
        <authorList>
            <person name="Eshak M."/>
            <person name="Rubbenstroth D."/>
            <person name="Beer M."/>
            <person name="Pfaff F."/>
        </authorList>
    </citation>
    <scope>NUCLEOTIDE SEQUENCE</scope>
    <source>
        <strain evidence="2">SRS11708040</strain>
    </source>
</reference>
<accession>A0AA48P909</accession>
<feature type="compositionally biased region" description="Polar residues" evidence="1">
    <location>
        <begin position="1"/>
        <end position="11"/>
    </location>
</feature>
<dbReference type="EMBL" id="BK063657">
    <property type="protein sequence ID" value="DBA13204.1"/>
    <property type="molecule type" value="Viral_cRNA"/>
</dbReference>
<feature type="region of interest" description="Disordered" evidence="1">
    <location>
        <begin position="1"/>
        <end position="31"/>
    </location>
</feature>
<organism evidence="2">
    <name type="scientific">Para molly bornavirus</name>
    <dbReference type="NCBI Taxonomy" id="3067900"/>
    <lineage>
        <taxon>Viruses</taxon>
        <taxon>Riboviria</taxon>
        <taxon>Orthornavirae</taxon>
        <taxon>Negarnaviricota</taxon>
        <taxon>Haploviricotina</taxon>
        <taxon>Monjiviricetes</taxon>
        <taxon>Mononegavirales</taxon>
        <taxon>Bornaviridae</taxon>
        <taxon>Cultervirus</taxon>
        <taxon>Cultervirus poeciliae</taxon>
    </lineage>
</organism>
<gene>
    <name evidence="2" type="primary">P</name>
</gene>
<sequence>MSSKSAKTSQLPPGEVSLRIRENSRQTKKRAKAQVVKAAVERKIQEIAETEHLDIEEVTEATKTLELVEERVQLQLQEEGLDTTSAYYSLLNSLRLLKEENSKKQDTDTAVVLEAIETLTRKVDGLITTVAEIKAQVGKLHLSTFVGKATPGKTVNLLPSAPPPYTDGTTASASSTPLYPSLEGFGF</sequence>